<reference evidence="1 2" key="1">
    <citation type="journal article" date="2020" name="Genome Biol. Evol.">
        <title>Comparative genomics of strictly vertically transmitted, feminizing microsporidia endosymbionts of amphipod crustaceans.</title>
        <authorList>
            <person name="Cormier A."/>
            <person name="Chebbi M.A."/>
            <person name="Giraud I."/>
            <person name="Wattier R."/>
            <person name="Teixeira M."/>
            <person name="Gilbert C."/>
            <person name="Rigaud T."/>
            <person name="Cordaux R."/>
        </authorList>
    </citation>
    <scope>NUCLEOTIDE SEQUENCE [LARGE SCALE GENOMIC DNA]</scope>
    <source>
        <strain evidence="1 2">Ou3-Ou53</strain>
    </source>
</reference>
<comment type="caution">
    <text evidence="1">The sequence shown here is derived from an EMBL/GenBank/DDBJ whole genome shotgun (WGS) entry which is preliminary data.</text>
</comment>
<dbReference type="EMBL" id="SBJO01000547">
    <property type="protein sequence ID" value="KAF9760665.1"/>
    <property type="molecule type" value="Genomic_DNA"/>
</dbReference>
<dbReference type="OrthoDB" id="10558996at2759"/>
<protein>
    <submittedName>
        <fullName evidence="1">Uncharacterized protein</fullName>
    </submittedName>
</protein>
<organism evidence="1 2">
    <name type="scientific">Nosema granulosis</name>
    <dbReference type="NCBI Taxonomy" id="83296"/>
    <lineage>
        <taxon>Eukaryota</taxon>
        <taxon>Fungi</taxon>
        <taxon>Fungi incertae sedis</taxon>
        <taxon>Microsporidia</taxon>
        <taxon>Nosematidae</taxon>
        <taxon>Nosema</taxon>
    </lineage>
</organism>
<proteinExistence type="predicted"/>
<gene>
    <name evidence="1" type="ORF">NGRA_3058</name>
</gene>
<keyword evidence="2" id="KW-1185">Reference proteome</keyword>
<evidence type="ECO:0000313" key="1">
    <source>
        <dbReference type="EMBL" id="KAF9760665.1"/>
    </source>
</evidence>
<evidence type="ECO:0000313" key="2">
    <source>
        <dbReference type="Proteomes" id="UP000740883"/>
    </source>
</evidence>
<sequence>MYFPPTHINIFLNKYPYLIIYNTALAWASELVEQNEWRINLDDFILLFKKRFSNLYKAEVSLSKFLTALSPSTREDFTALLNAGTILFEQKLMNTCALAQVLIGKCPDNIKALLFQAIETCSDWKSFIQRAEQVAWLAYPDKTLNRMEAYSSQQRNQAQEMGSNTRNRRYCELHGE</sequence>
<name>A0A9P6GYQ6_9MICR</name>
<dbReference type="Proteomes" id="UP000740883">
    <property type="component" value="Unassembled WGS sequence"/>
</dbReference>
<dbReference type="AlphaFoldDB" id="A0A9P6GYQ6"/>
<accession>A0A9P6GYQ6</accession>